<evidence type="ECO:0000313" key="3">
    <source>
        <dbReference type="EMBL" id="MFC0680927.1"/>
    </source>
</evidence>
<dbReference type="InterPro" id="IPR023393">
    <property type="entry name" value="START-like_dom_sf"/>
</dbReference>
<dbReference type="SUPFAM" id="SSF55961">
    <property type="entry name" value="Bet v1-like"/>
    <property type="match status" value="1"/>
</dbReference>
<sequence>MTDAPSLDAAGQLDKVERRLTVTEGGREAVPTVVTLRQEYGTDAADLWEAVTTADRLRRWFSPVSGDLRAGGRYQVEGNANGTIETCDAPHSFTATWEFGGAVTRIAVRVEALGTDRSRLTLEHSGETPREFWDQFGPGATGVGWDLGMLGLALHLETGADRPAENTAWGESDQAKAFMAGSSRRWVEAAIAAGVEPSDARAAGERTTAFYTGAAE</sequence>
<gene>
    <name evidence="3" type="ORF">ACFFGH_24115</name>
</gene>
<dbReference type="Proteomes" id="UP001589896">
    <property type="component" value="Unassembled WGS sequence"/>
</dbReference>
<comment type="similarity">
    <text evidence="1">Belongs to the AHA1 family.</text>
</comment>
<name>A0ABV6RVC0_9GAMM</name>
<keyword evidence="4" id="KW-1185">Reference proteome</keyword>
<dbReference type="CDD" id="cd08899">
    <property type="entry name" value="SRPBCC_CalC_Aha1-like_6"/>
    <property type="match status" value="1"/>
</dbReference>
<dbReference type="EMBL" id="JBHLTG010000006">
    <property type="protein sequence ID" value="MFC0680927.1"/>
    <property type="molecule type" value="Genomic_DNA"/>
</dbReference>
<protein>
    <submittedName>
        <fullName evidence="3">SRPBCC family protein</fullName>
    </submittedName>
</protein>
<dbReference type="Pfam" id="PF08327">
    <property type="entry name" value="AHSA1"/>
    <property type="match status" value="1"/>
</dbReference>
<organism evidence="3 4">
    <name type="scientific">Lysobacter korlensis</name>
    <dbReference type="NCBI Taxonomy" id="553636"/>
    <lineage>
        <taxon>Bacteria</taxon>
        <taxon>Pseudomonadati</taxon>
        <taxon>Pseudomonadota</taxon>
        <taxon>Gammaproteobacteria</taxon>
        <taxon>Lysobacterales</taxon>
        <taxon>Lysobacteraceae</taxon>
        <taxon>Lysobacter</taxon>
    </lineage>
</organism>
<dbReference type="RefSeq" id="WP_386673087.1">
    <property type="nucleotide sequence ID" value="NZ_JBHLTG010000006.1"/>
</dbReference>
<proteinExistence type="inferred from homology"/>
<accession>A0ABV6RVC0</accession>
<reference evidence="3 4" key="1">
    <citation type="submission" date="2024-09" db="EMBL/GenBank/DDBJ databases">
        <authorList>
            <person name="Sun Q."/>
            <person name="Mori K."/>
        </authorList>
    </citation>
    <scope>NUCLEOTIDE SEQUENCE [LARGE SCALE GENOMIC DNA]</scope>
    <source>
        <strain evidence="3 4">KCTC 23076</strain>
    </source>
</reference>
<evidence type="ECO:0000313" key="4">
    <source>
        <dbReference type="Proteomes" id="UP001589896"/>
    </source>
</evidence>
<dbReference type="Gene3D" id="3.30.530.20">
    <property type="match status" value="1"/>
</dbReference>
<evidence type="ECO:0000256" key="1">
    <source>
        <dbReference type="ARBA" id="ARBA00006817"/>
    </source>
</evidence>
<evidence type="ECO:0000259" key="2">
    <source>
        <dbReference type="Pfam" id="PF08327"/>
    </source>
</evidence>
<feature type="domain" description="Activator of Hsp90 ATPase homologue 1/2-like C-terminal" evidence="2">
    <location>
        <begin position="44"/>
        <end position="145"/>
    </location>
</feature>
<dbReference type="InterPro" id="IPR013538">
    <property type="entry name" value="ASHA1/2-like_C"/>
</dbReference>
<comment type="caution">
    <text evidence="3">The sequence shown here is derived from an EMBL/GenBank/DDBJ whole genome shotgun (WGS) entry which is preliminary data.</text>
</comment>